<name>A0A4R4W1G9_9ACTN</name>
<dbReference type="OrthoDB" id="3237043at2"/>
<proteinExistence type="inferred from homology"/>
<evidence type="ECO:0000313" key="4">
    <source>
        <dbReference type="EMBL" id="TDD06740.1"/>
    </source>
</evidence>
<dbReference type="PANTHER" id="PTHR24320:SF148">
    <property type="entry name" value="NAD(P)-BINDING ROSSMANN-FOLD SUPERFAMILY PROTEIN"/>
    <property type="match status" value="1"/>
</dbReference>
<dbReference type="RefSeq" id="WP_132519060.1">
    <property type="nucleotide sequence ID" value="NZ_SMKP01000273.1"/>
</dbReference>
<sequence>MKTILVTGATSGLGLELANRLTQAGDRVIAHGRDPDKLRDFPEKVVADLAELRQVDRLADEVLGNHEWIDVLVNNAGVGGGAPGTGRELSEDGMELRFAVNYLAGYHLARRLLPITGRVVNVASAGQHAIDFTDPMLGKGYSRQRAYSQSKLAQIMFTFDLVDDGVSAAALHPATYMDTHMVREAGAPVLSTVAEGAEATLSLIGNRETGYFNGFHAARADSQAYDRAARRRLRDLSDSLIAERLS</sequence>
<protein>
    <submittedName>
        <fullName evidence="4">SDR family NAD(P)-dependent oxidoreductase</fullName>
    </submittedName>
</protein>
<dbReference type="SUPFAM" id="SSF51735">
    <property type="entry name" value="NAD(P)-binding Rossmann-fold domains"/>
    <property type="match status" value="1"/>
</dbReference>
<accession>A0A4R4W1G9</accession>
<dbReference type="AlphaFoldDB" id="A0A4R4W1G9"/>
<dbReference type="GO" id="GO:0016491">
    <property type="term" value="F:oxidoreductase activity"/>
    <property type="evidence" value="ECO:0007669"/>
    <property type="project" value="UniProtKB-KW"/>
</dbReference>
<dbReference type="Gene3D" id="3.40.50.720">
    <property type="entry name" value="NAD(P)-binding Rossmann-like Domain"/>
    <property type="match status" value="1"/>
</dbReference>
<dbReference type="EMBL" id="SMKP01000273">
    <property type="protein sequence ID" value="TDD06740.1"/>
    <property type="molecule type" value="Genomic_DNA"/>
</dbReference>
<keyword evidence="5" id="KW-1185">Reference proteome</keyword>
<reference evidence="4 5" key="1">
    <citation type="submission" date="2019-03" db="EMBL/GenBank/DDBJ databases">
        <title>Draft genome sequences of novel Actinobacteria.</title>
        <authorList>
            <person name="Sahin N."/>
            <person name="Ay H."/>
            <person name="Saygin H."/>
        </authorList>
    </citation>
    <scope>NUCLEOTIDE SEQUENCE [LARGE SCALE GENOMIC DNA]</scope>
    <source>
        <strain evidence="4 5">KC712</strain>
    </source>
</reference>
<dbReference type="Proteomes" id="UP000294543">
    <property type="component" value="Unassembled WGS sequence"/>
</dbReference>
<evidence type="ECO:0000256" key="2">
    <source>
        <dbReference type="ARBA" id="ARBA00023002"/>
    </source>
</evidence>
<dbReference type="InterPro" id="IPR002347">
    <property type="entry name" value="SDR_fam"/>
</dbReference>
<dbReference type="InterPro" id="IPR036291">
    <property type="entry name" value="NAD(P)-bd_dom_sf"/>
</dbReference>
<keyword evidence="2" id="KW-0560">Oxidoreductase</keyword>
<comment type="similarity">
    <text evidence="1 3">Belongs to the short-chain dehydrogenases/reductases (SDR) family.</text>
</comment>
<organism evidence="4 5">
    <name type="scientific">Nonomuraea diastatica</name>
    <dbReference type="NCBI Taxonomy" id="1848329"/>
    <lineage>
        <taxon>Bacteria</taxon>
        <taxon>Bacillati</taxon>
        <taxon>Actinomycetota</taxon>
        <taxon>Actinomycetes</taxon>
        <taxon>Streptosporangiales</taxon>
        <taxon>Streptosporangiaceae</taxon>
        <taxon>Nonomuraea</taxon>
    </lineage>
</organism>
<dbReference type="PRINTS" id="PR00081">
    <property type="entry name" value="GDHRDH"/>
</dbReference>
<dbReference type="Pfam" id="PF00106">
    <property type="entry name" value="adh_short"/>
    <property type="match status" value="1"/>
</dbReference>
<gene>
    <name evidence="4" type="ORF">E1294_48650</name>
</gene>
<dbReference type="PRINTS" id="PR00080">
    <property type="entry name" value="SDRFAMILY"/>
</dbReference>
<evidence type="ECO:0000313" key="5">
    <source>
        <dbReference type="Proteomes" id="UP000294543"/>
    </source>
</evidence>
<dbReference type="PANTHER" id="PTHR24320">
    <property type="entry name" value="RETINOL DEHYDROGENASE"/>
    <property type="match status" value="1"/>
</dbReference>
<comment type="caution">
    <text evidence="4">The sequence shown here is derived from an EMBL/GenBank/DDBJ whole genome shotgun (WGS) entry which is preliminary data.</text>
</comment>
<evidence type="ECO:0000256" key="1">
    <source>
        <dbReference type="ARBA" id="ARBA00006484"/>
    </source>
</evidence>
<evidence type="ECO:0000256" key="3">
    <source>
        <dbReference type="RuleBase" id="RU000363"/>
    </source>
</evidence>